<protein>
    <submittedName>
        <fullName evidence="2">Sorbosone dehydrogenase family protein</fullName>
    </submittedName>
</protein>
<evidence type="ECO:0000313" key="2">
    <source>
        <dbReference type="EMBL" id="MBV4356741.1"/>
    </source>
</evidence>
<dbReference type="InterPro" id="IPR054539">
    <property type="entry name" value="Beta-prop_PDH"/>
</dbReference>
<gene>
    <name evidence="2" type="ORF">KTO63_06225</name>
</gene>
<dbReference type="PANTHER" id="PTHR33546:SF1">
    <property type="entry name" value="LARGE, MULTIFUNCTIONAL SECRETED PROTEIN"/>
    <property type="match status" value="1"/>
</dbReference>
<dbReference type="RefSeq" id="WP_217790381.1">
    <property type="nucleotide sequence ID" value="NZ_JAHSPG010000003.1"/>
</dbReference>
<accession>A0A9E2S6N3</accession>
<dbReference type="Pfam" id="PF22807">
    <property type="entry name" value="TrAA12"/>
    <property type="match status" value="1"/>
</dbReference>
<dbReference type="PANTHER" id="PTHR33546">
    <property type="entry name" value="LARGE, MULTIFUNCTIONAL SECRETED PROTEIN-RELATED"/>
    <property type="match status" value="1"/>
</dbReference>
<evidence type="ECO:0000259" key="1">
    <source>
        <dbReference type="Pfam" id="PF22807"/>
    </source>
</evidence>
<sequence length="423" mass="47073">MKTGYILLIMTIAPLLSFGQQKDTLPPPNATKSHMNFSNVKGWKDGTKPIAPEGFTVDLYYDGLQNPRWLYVLPNGDVLVAESNTHHGFFEKIGAAFVGANKSNSMKKSANRITLLRDADHDGKPEVKETFLSGLKQPFGMLLIGNHFYVGNTDALVRYIYESGATKITSNGEKLLDLPDGKINRHWTRNIITNKDNSKIYIGIGSGTDHGEKGLENEKLRGDILEVNPDGTGMRVYAAGLRNPVGMGWAPGTETLWTSVNERDELGDNLVPDYVTSVKENGFYGWPYCYWGQHIDPRVEQVQPDLVQRAIVPDVPLGSHTASLGLAFYDKKMFPEKYHNGAFITQHGSWNRKPIAGYRVLFVPFKNGKPSGDPEEFLTGFIEDLDHGKVRGRPVGIVVLQDGSMLITDDTSNKIWRVSYGRN</sequence>
<keyword evidence="3" id="KW-1185">Reference proteome</keyword>
<comment type="caution">
    <text evidence="2">The sequence shown here is derived from an EMBL/GenBank/DDBJ whole genome shotgun (WGS) entry which is preliminary data.</text>
</comment>
<feature type="domain" description="Pyrroloquinoline quinone-dependent pyranose dehydrogenase beta-propeller" evidence="1">
    <location>
        <begin position="51"/>
        <end position="419"/>
    </location>
</feature>
<dbReference type="AlphaFoldDB" id="A0A9E2S6N3"/>
<proteinExistence type="predicted"/>
<dbReference type="EMBL" id="JAHSPG010000003">
    <property type="protein sequence ID" value="MBV4356741.1"/>
    <property type="molecule type" value="Genomic_DNA"/>
</dbReference>
<dbReference type="Proteomes" id="UP000812270">
    <property type="component" value="Unassembled WGS sequence"/>
</dbReference>
<name>A0A9E2S6N3_9BACT</name>
<reference evidence="2" key="1">
    <citation type="submission" date="2021-06" db="EMBL/GenBank/DDBJ databases">
        <authorList>
            <person name="Huq M.A."/>
        </authorList>
    </citation>
    <scope>NUCLEOTIDE SEQUENCE</scope>
    <source>
        <strain evidence="2">MAH-26</strain>
    </source>
</reference>
<evidence type="ECO:0000313" key="3">
    <source>
        <dbReference type="Proteomes" id="UP000812270"/>
    </source>
</evidence>
<organism evidence="2 3">
    <name type="scientific">Pinibacter aurantiacus</name>
    <dbReference type="NCBI Taxonomy" id="2851599"/>
    <lineage>
        <taxon>Bacteria</taxon>
        <taxon>Pseudomonadati</taxon>
        <taxon>Bacteroidota</taxon>
        <taxon>Chitinophagia</taxon>
        <taxon>Chitinophagales</taxon>
        <taxon>Chitinophagaceae</taxon>
        <taxon>Pinibacter</taxon>
    </lineage>
</organism>